<reference evidence="4" key="1">
    <citation type="submission" date="2015-09" db="EMBL/GenBank/DDBJ databases">
        <authorList>
            <consortium name="Pathogen Informatics"/>
        </authorList>
    </citation>
    <scope>NUCLEOTIDE SEQUENCE [LARGE SCALE GENOMIC DNA]</scope>
    <source>
        <strain evidence="4">Lake Konstanz</strain>
    </source>
</reference>
<dbReference type="GO" id="GO:0005634">
    <property type="term" value="C:nucleus"/>
    <property type="evidence" value="ECO:0007669"/>
    <property type="project" value="InterPro"/>
</dbReference>
<feature type="non-terminal residue" evidence="3">
    <location>
        <position position="1"/>
    </location>
</feature>
<gene>
    <name evidence="3" type="ORF">BSAL_45045</name>
</gene>
<feature type="non-terminal residue" evidence="3">
    <location>
        <position position="1007"/>
    </location>
</feature>
<protein>
    <recommendedName>
        <fullName evidence="2">DNA-dependent protein kinase catalytic subunit CC3 domain-containing protein</fullName>
    </recommendedName>
</protein>
<dbReference type="EMBL" id="CYKH01002197">
    <property type="protein sequence ID" value="CUI15514.1"/>
    <property type="molecule type" value="Genomic_DNA"/>
</dbReference>
<dbReference type="AlphaFoldDB" id="A0A0S4KLM2"/>
<dbReference type="InterPro" id="IPR012582">
    <property type="entry name" value="DNAPKcs_CC3"/>
</dbReference>
<proteinExistence type="predicted"/>
<organism evidence="3 4">
    <name type="scientific">Bodo saltans</name>
    <name type="common">Flagellated protozoan</name>
    <dbReference type="NCBI Taxonomy" id="75058"/>
    <lineage>
        <taxon>Eukaryota</taxon>
        <taxon>Discoba</taxon>
        <taxon>Euglenozoa</taxon>
        <taxon>Kinetoplastea</taxon>
        <taxon>Metakinetoplastina</taxon>
        <taxon>Eubodonida</taxon>
        <taxon>Bodonidae</taxon>
        <taxon>Bodo</taxon>
    </lineage>
</organism>
<sequence length="1007" mass="111432">IFSGVYDAFSLQDPHLKVIDHRTSLSLPAFMEWGKELEASIACHLWLLAARYMSPFIAFGRQPERPSKKLRTEAVLGGHPVSSAQRGAEHGKSQLPAHLWAFLHALTLRKVQTATVDSQAVWLDGAEGPEVPTMPMGRAMCSRVLSVLEAAASLYEVLVERFPTCVWRESDIDPAERHTSFKPLLHEALYKVAACLALSPQSILGNVSVVGEARRVDEIALRLSKVCWVGSQGNADSALQERSTMEAAISAVVPAALRSEMPVLCQSVAENAAAYIALVSGLRTLGRVGCSLTHAVANRGAPITERLQQCVTYVNLNRHLLSSPLMQTFVVEFIGLLLQIGVDPHALVDLVLEEEQRSNHVESSRYLSQGASLVGASSGVLQRMSTGALALHQLQVRRRLWGGILRGELEVFLSRYRDAILSYCLGLLRQSRPLTPDGQVQPYVIQLLRQLLLCVLRTDETSDPVADMWLKLFQVSQDDVSGERDASQLLALRVDVAVAFLQPQYRTPHSAAVFEKVLCDLQLLLNPSTWACKRHELLRSPSAARWLTEGAKVAELLSKRDELIAHAVGNDHGSSTHTTLRTVLQGSVEALLMHELPLSWEEVPLGSTEWDTYRTVIRQGVVEMLPSTARIYPALLFEILPLLADRTHPLRGLMIAALDKAISSLSTAQLPEVVQMCFQKQNLALPLVVRQSITHHITLPCIRRLPPDALAALYAEHVGELYRQVEATGYGTTETIAAANTLCVTRTCAFVLLATMYRLCSADALRGEVNKAFVASSLTQAPATGKELTEKLLRCSLQARSFQMIAGLVTVDTNLLFQYRQAAFTCLVSVVVATQRQEKLFVEFLLRERNQDLWHKIVDCNVQHYFAVETRFDEVPQQLSAVRTDWELQSRTAALSPADSSSQSSTSQTPESQQQYLRRQLATGGRQRTAGTRRVRYLSSQYLQDSHLGAAFEHTDGLEASPPVAIQGQSDRFMEDVVNISATPKHHRDTIKASMQYELDHSTRGED</sequence>
<evidence type="ECO:0000313" key="3">
    <source>
        <dbReference type="EMBL" id="CUI15514.1"/>
    </source>
</evidence>
<dbReference type="Proteomes" id="UP000051952">
    <property type="component" value="Unassembled WGS sequence"/>
</dbReference>
<dbReference type="SMART" id="SM01344">
    <property type="entry name" value="NUC194"/>
    <property type="match status" value="1"/>
</dbReference>
<evidence type="ECO:0000256" key="1">
    <source>
        <dbReference type="SAM" id="MobiDB-lite"/>
    </source>
</evidence>
<dbReference type="GO" id="GO:0006303">
    <property type="term" value="P:double-strand break repair via nonhomologous end joining"/>
    <property type="evidence" value="ECO:0007669"/>
    <property type="project" value="InterPro"/>
</dbReference>
<evidence type="ECO:0000313" key="4">
    <source>
        <dbReference type="Proteomes" id="UP000051952"/>
    </source>
</evidence>
<dbReference type="Pfam" id="PF08163">
    <property type="entry name" value="DNAPKcs_CC3"/>
    <property type="match status" value="1"/>
</dbReference>
<dbReference type="VEuPathDB" id="TriTrypDB:BSAL_45045"/>
<name>A0A0S4KLM2_BODSA</name>
<feature type="compositionally biased region" description="Low complexity" evidence="1">
    <location>
        <begin position="900"/>
        <end position="915"/>
    </location>
</feature>
<feature type="region of interest" description="Disordered" evidence="1">
    <location>
        <begin position="893"/>
        <end position="931"/>
    </location>
</feature>
<keyword evidence="4" id="KW-1185">Reference proteome</keyword>
<feature type="domain" description="DNA-dependent protein kinase catalytic subunit CC3" evidence="2">
    <location>
        <begin position="687"/>
        <end position="1007"/>
    </location>
</feature>
<accession>A0A0S4KLM2</accession>
<evidence type="ECO:0000259" key="2">
    <source>
        <dbReference type="SMART" id="SM01344"/>
    </source>
</evidence>